<dbReference type="EMBL" id="RXHJ01000001">
    <property type="protein sequence ID" value="RSZ66005.1"/>
    <property type="molecule type" value="Genomic_DNA"/>
</dbReference>
<dbReference type="Pfam" id="PF10101">
    <property type="entry name" value="DUF2339"/>
    <property type="match status" value="1"/>
</dbReference>
<organism evidence="4 5">
    <name type="scientific">Corynebacterium hylobatis</name>
    <dbReference type="NCBI Taxonomy" id="1859290"/>
    <lineage>
        <taxon>Bacteria</taxon>
        <taxon>Bacillati</taxon>
        <taxon>Actinomycetota</taxon>
        <taxon>Actinomycetes</taxon>
        <taxon>Mycobacteriales</taxon>
        <taxon>Corynebacteriaceae</taxon>
        <taxon>Corynebacterium</taxon>
    </lineage>
</organism>
<dbReference type="InterPro" id="IPR019286">
    <property type="entry name" value="DUF2339_TM"/>
</dbReference>
<feature type="region of interest" description="Disordered" evidence="2">
    <location>
        <begin position="646"/>
        <end position="686"/>
    </location>
</feature>
<feature type="transmembrane region" description="Helical" evidence="3">
    <location>
        <begin position="590"/>
        <end position="608"/>
    </location>
</feature>
<dbReference type="AlphaFoldDB" id="A0A3R9ZKP2"/>
<feature type="transmembrane region" description="Helical" evidence="3">
    <location>
        <begin position="462"/>
        <end position="479"/>
    </location>
</feature>
<dbReference type="OrthoDB" id="4410645at2"/>
<feature type="transmembrane region" description="Helical" evidence="3">
    <location>
        <begin position="523"/>
        <end position="547"/>
    </location>
</feature>
<feature type="transmembrane region" description="Helical" evidence="3">
    <location>
        <begin position="491"/>
        <end position="511"/>
    </location>
</feature>
<evidence type="ECO:0000313" key="5">
    <source>
        <dbReference type="Proteomes" id="UP000274907"/>
    </source>
</evidence>
<feature type="transmembrane region" description="Helical" evidence="3">
    <location>
        <begin position="304"/>
        <end position="326"/>
    </location>
</feature>
<keyword evidence="3" id="KW-1133">Transmembrane helix</keyword>
<feature type="transmembrane region" description="Helical" evidence="3">
    <location>
        <begin position="620"/>
        <end position="638"/>
    </location>
</feature>
<evidence type="ECO:0000313" key="4">
    <source>
        <dbReference type="EMBL" id="RSZ66005.1"/>
    </source>
</evidence>
<keyword evidence="5" id="KW-1185">Reference proteome</keyword>
<gene>
    <name evidence="4" type="ORF">EAH68_00105</name>
</gene>
<comment type="caution">
    <text evidence="4">The sequence shown here is derived from an EMBL/GenBank/DDBJ whole genome shotgun (WGS) entry which is preliminary data.</text>
</comment>
<feature type="transmembrane region" description="Helical" evidence="3">
    <location>
        <begin position="131"/>
        <end position="157"/>
    </location>
</feature>
<feature type="transmembrane region" description="Helical" evidence="3">
    <location>
        <begin position="332"/>
        <end position="352"/>
    </location>
</feature>
<keyword evidence="1" id="KW-0175">Coiled coil</keyword>
<sequence>MALLGGFWGFPILNTSPGCVGGPTLQVMTTDPRDALELRLTLRRLEAAEAALADARRSLDAVLTRSTAAGPAPTTAPVPVAPAGAGPAAAPPGAPAPAPVYTRDSFLQVHPPQQPKPVKPPKPPVPTETKVIRAIAVVGSLITVAGVGLAVTLAIQAGLLGPLGRVLLSVLLAVALLVAGLWLDNYRRTATDRDTAGMTAGVTALIVTSWLVSATILYALVEILEWWPAWLGALVLMAVWLVFLWLAVTRELRAAAVCLGLSILPVSTAFYNVDVPVTWLVTLLPLTLLAITRDREYPQARLVAAAIAVVLQLWLFNDMVYVVGFIPPAVNLTIALLGIGSALAFAAMTLWFPKDNDNANLLTGIVAPLALLALAVPPASDTWAIWLLVPAAVGLAAIGYLHQDRLGMIGVCATAVAFVLVWTLTPPFGAGALIDNTIVVAVFFVAAVITVLWLDHRHETRVWPWAFWLGAALIVTGNLSRNVLGASPLWLTDHVSLVQALLIAVFLGVTITRRKALMDFPVWAQVVFAVAALHLSMVTIVTAVTWLGNLIGGNAGMLLGYLTGHALVSILWMVLAAWILLAAKGMSAKASLNAGMVLAIAGVVKLVFFDLGTLEGLPRAMAFLVSGVALLTIAALRARRRQAAEQVSAVEGGDEHATDQQDRQPQEQHGQHPTQGSADVEGEVRP</sequence>
<evidence type="ECO:0000256" key="3">
    <source>
        <dbReference type="SAM" id="Phobius"/>
    </source>
</evidence>
<proteinExistence type="predicted"/>
<feature type="transmembrane region" description="Helical" evidence="3">
    <location>
        <begin position="559"/>
        <end position="583"/>
    </location>
</feature>
<feature type="transmembrane region" description="Helical" evidence="3">
    <location>
        <begin position="406"/>
        <end position="425"/>
    </location>
</feature>
<dbReference type="Proteomes" id="UP000274907">
    <property type="component" value="Unassembled WGS sequence"/>
</dbReference>
<evidence type="ECO:0000256" key="2">
    <source>
        <dbReference type="SAM" id="MobiDB-lite"/>
    </source>
</evidence>
<protein>
    <submittedName>
        <fullName evidence="4">DUF2339 domain-containing protein</fullName>
    </submittedName>
</protein>
<feature type="transmembrane region" description="Helical" evidence="3">
    <location>
        <begin position="195"/>
        <end position="221"/>
    </location>
</feature>
<feature type="transmembrane region" description="Helical" evidence="3">
    <location>
        <begin position="437"/>
        <end position="455"/>
    </location>
</feature>
<keyword evidence="3" id="KW-0812">Transmembrane</keyword>
<feature type="coiled-coil region" evidence="1">
    <location>
        <begin position="38"/>
        <end position="65"/>
    </location>
</feature>
<feature type="transmembrane region" description="Helical" evidence="3">
    <location>
        <begin position="277"/>
        <end position="292"/>
    </location>
</feature>
<feature type="transmembrane region" description="Helical" evidence="3">
    <location>
        <begin position="163"/>
        <end position="183"/>
    </location>
</feature>
<feature type="compositionally biased region" description="Basic and acidic residues" evidence="2">
    <location>
        <begin position="653"/>
        <end position="670"/>
    </location>
</feature>
<feature type="transmembrane region" description="Helical" evidence="3">
    <location>
        <begin position="383"/>
        <end position="401"/>
    </location>
</feature>
<evidence type="ECO:0000256" key="1">
    <source>
        <dbReference type="SAM" id="Coils"/>
    </source>
</evidence>
<keyword evidence="3" id="KW-0472">Membrane</keyword>
<reference evidence="4 5" key="1">
    <citation type="submission" date="2018-12" db="EMBL/GenBank/DDBJ databases">
        <title>YIM 101343 draft genome.</title>
        <authorList>
            <person name="Chen X."/>
        </authorList>
    </citation>
    <scope>NUCLEOTIDE SEQUENCE [LARGE SCALE GENOMIC DNA]</scope>
    <source>
        <strain evidence="4 5">YIM 101343</strain>
    </source>
</reference>
<feature type="transmembrane region" description="Helical" evidence="3">
    <location>
        <begin position="359"/>
        <end position="377"/>
    </location>
</feature>
<feature type="region of interest" description="Disordered" evidence="2">
    <location>
        <begin position="66"/>
        <end position="95"/>
    </location>
</feature>
<name>A0A3R9ZKP2_9CORY</name>
<feature type="transmembrane region" description="Helical" evidence="3">
    <location>
        <begin position="227"/>
        <end position="247"/>
    </location>
</feature>
<accession>A0A3R9ZKP2</accession>